<dbReference type="RefSeq" id="WP_103096730.1">
    <property type="nucleotide sequence ID" value="NZ_LYMM01000040.1"/>
</dbReference>
<proteinExistence type="predicted"/>
<dbReference type="Proteomes" id="UP000236327">
    <property type="component" value="Unassembled WGS sequence"/>
</dbReference>
<comment type="caution">
    <text evidence="3">The sequence shown here is derived from an EMBL/GenBank/DDBJ whole genome shotgun (WGS) entry which is preliminary data.</text>
</comment>
<evidence type="ECO:0000256" key="2">
    <source>
        <dbReference type="SAM" id="SignalP"/>
    </source>
</evidence>
<organism evidence="3 4">
    <name type="scientific">Novosphingobium guangzhouense</name>
    <dbReference type="NCBI Taxonomy" id="1850347"/>
    <lineage>
        <taxon>Bacteria</taxon>
        <taxon>Pseudomonadati</taxon>
        <taxon>Pseudomonadota</taxon>
        <taxon>Alphaproteobacteria</taxon>
        <taxon>Sphingomonadales</taxon>
        <taxon>Sphingomonadaceae</taxon>
        <taxon>Novosphingobium</taxon>
    </lineage>
</organism>
<accession>A0A2K2FZB9</accession>
<protein>
    <submittedName>
        <fullName evidence="3">Uncharacterized protein</fullName>
    </submittedName>
</protein>
<evidence type="ECO:0000256" key="1">
    <source>
        <dbReference type="SAM" id="MobiDB-lite"/>
    </source>
</evidence>
<feature type="region of interest" description="Disordered" evidence="1">
    <location>
        <begin position="147"/>
        <end position="208"/>
    </location>
</feature>
<sequence length="208" mass="21354">MRMPPRTYLVGAAVLALLAAGAAEAAGTQSHTMKVDAPDGTVVHVRYSGDVAPQVQFLPADAQQQVSQQADMPVMADPFAHMAQVSAMMDAQMNAMMQRAALMQAQVAQVHSQMQQHAVAADAGAASIPGLMMVGDVPKGARVSYYSSSTDANGCTRSVSYSSDGSGAQPKMTQAASDGCDAAKAPSQAIPAKAEAPAEQAPPPGRKV</sequence>
<keyword evidence="4" id="KW-1185">Reference proteome</keyword>
<dbReference type="OrthoDB" id="8403091at2"/>
<dbReference type="AlphaFoldDB" id="A0A2K2FZB9"/>
<keyword evidence="2" id="KW-0732">Signal</keyword>
<feature type="compositionally biased region" description="Low complexity" evidence="1">
    <location>
        <begin position="188"/>
        <end position="199"/>
    </location>
</feature>
<evidence type="ECO:0000313" key="4">
    <source>
        <dbReference type="Proteomes" id="UP000236327"/>
    </source>
</evidence>
<name>A0A2K2FZB9_9SPHN</name>
<dbReference type="EMBL" id="LYMM01000040">
    <property type="protein sequence ID" value="PNU04130.1"/>
    <property type="molecule type" value="Genomic_DNA"/>
</dbReference>
<gene>
    <name evidence="3" type="ORF">A8V01_05925</name>
</gene>
<feature type="compositionally biased region" description="Polar residues" evidence="1">
    <location>
        <begin position="147"/>
        <end position="176"/>
    </location>
</feature>
<reference evidence="3 4" key="1">
    <citation type="submission" date="2016-05" db="EMBL/GenBank/DDBJ databases">
        <title>Complete genome sequence of Novosphingobium guangzhouense SA925(T).</title>
        <authorList>
            <person name="Sha S."/>
        </authorList>
    </citation>
    <scope>NUCLEOTIDE SEQUENCE [LARGE SCALE GENOMIC DNA]</scope>
    <source>
        <strain evidence="3 4">SA925</strain>
    </source>
</reference>
<evidence type="ECO:0000313" key="3">
    <source>
        <dbReference type="EMBL" id="PNU04130.1"/>
    </source>
</evidence>
<feature type="signal peptide" evidence="2">
    <location>
        <begin position="1"/>
        <end position="25"/>
    </location>
</feature>
<feature type="chain" id="PRO_5014400949" evidence="2">
    <location>
        <begin position="26"/>
        <end position="208"/>
    </location>
</feature>